<comment type="caution">
    <text evidence="6">The sequence shown here is derived from an EMBL/GenBank/DDBJ whole genome shotgun (WGS) entry which is preliminary data.</text>
</comment>
<dbReference type="SUPFAM" id="SSF52540">
    <property type="entry name" value="P-loop containing nucleoside triphosphate hydrolases"/>
    <property type="match status" value="1"/>
</dbReference>
<evidence type="ECO:0000256" key="1">
    <source>
        <dbReference type="ARBA" id="ARBA00022741"/>
    </source>
</evidence>
<dbReference type="PANTHER" id="PTHR11630:SF42">
    <property type="entry name" value="DNA REPLICATION LICENSING FACTOR MCM5"/>
    <property type="match status" value="1"/>
</dbReference>
<dbReference type="PANTHER" id="PTHR11630">
    <property type="entry name" value="DNA REPLICATION LICENSING FACTOR MCM FAMILY MEMBER"/>
    <property type="match status" value="1"/>
</dbReference>
<dbReference type="PROSITE" id="PS50051">
    <property type="entry name" value="MCM_2"/>
    <property type="match status" value="1"/>
</dbReference>
<dbReference type="GO" id="GO:0000727">
    <property type="term" value="P:double-strand break repair via break-induced replication"/>
    <property type="evidence" value="ECO:0007669"/>
    <property type="project" value="TreeGrafter"/>
</dbReference>
<evidence type="ECO:0000256" key="3">
    <source>
        <dbReference type="ARBA" id="ARBA00023125"/>
    </source>
</evidence>
<organism evidence="6 7">
    <name type="scientific">Nannochloropsis gaditana</name>
    <dbReference type="NCBI Taxonomy" id="72520"/>
    <lineage>
        <taxon>Eukaryota</taxon>
        <taxon>Sar</taxon>
        <taxon>Stramenopiles</taxon>
        <taxon>Ochrophyta</taxon>
        <taxon>Eustigmatophyceae</taxon>
        <taxon>Eustigmatales</taxon>
        <taxon>Monodopsidaceae</taxon>
        <taxon>Nannochloropsis</taxon>
    </lineage>
</organism>
<evidence type="ECO:0000313" key="6">
    <source>
        <dbReference type="EMBL" id="EWM24533.1"/>
    </source>
</evidence>
<dbReference type="GO" id="GO:0043138">
    <property type="term" value="F:3'-5' DNA helicase activity"/>
    <property type="evidence" value="ECO:0007669"/>
    <property type="project" value="TreeGrafter"/>
</dbReference>
<dbReference type="InterPro" id="IPR054125">
    <property type="entry name" value="MCM5_C"/>
</dbReference>
<dbReference type="GO" id="GO:0042555">
    <property type="term" value="C:MCM complex"/>
    <property type="evidence" value="ECO:0007669"/>
    <property type="project" value="TreeGrafter"/>
</dbReference>
<evidence type="ECO:0000256" key="4">
    <source>
        <dbReference type="RuleBase" id="RU004070"/>
    </source>
</evidence>
<keyword evidence="2 4" id="KW-0067">ATP-binding</keyword>
<comment type="similarity">
    <text evidence="4">Belongs to the MCM family.</text>
</comment>
<dbReference type="AlphaFoldDB" id="W7TM04"/>
<keyword evidence="7" id="KW-1185">Reference proteome</keyword>
<name>W7TM04_9STRA</name>
<dbReference type="InterPro" id="IPR001208">
    <property type="entry name" value="MCM_dom"/>
</dbReference>
<feature type="domain" description="MCM C-terminal AAA(+) ATPase" evidence="5">
    <location>
        <begin position="1"/>
        <end position="76"/>
    </location>
</feature>
<evidence type="ECO:0000256" key="2">
    <source>
        <dbReference type="ARBA" id="ARBA00022840"/>
    </source>
</evidence>
<dbReference type="EMBL" id="AZIL01001189">
    <property type="protein sequence ID" value="EWM24533.1"/>
    <property type="molecule type" value="Genomic_DNA"/>
</dbReference>
<dbReference type="GO" id="GO:0005634">
    <property type="term" value="C:nucleus"/>
    <property type="evidence" value="ECO:0007669"/>
    <property type="project" value="TreeGrafter"/>
</dbReference>
<dbReference type="GO" id="GO:0003697">
    <property type="term" value="F:single-stranded DNA binding"/>
    <property type="evidence" value="ECO:0007669"/>
    <property type="project" value="TreeGrafter"/>
</dbReference>
<evidence type="ECO:0000313" key="7">
    <source>
        <dbReference type="Proteomes" id="UP000019335"/>
    </source>
</evidence>
<dbReference type="GO" id="GO:0006270">
    <property type="term" value="P:DNA replication initiation"/>
    <property type="evidence" value="ECO:0007669"/>
    <property type="project" value="TreeGrafter"/>
</dbReference>
<dbReference type="InterPro" id="IPR027417">
    <property type="entry name" value="P-loop_NTPase"/>
</dbReference>
<proteinExistence type="inferred from homology"/>
<dbReference type="InterPro" id="IPR031327">
    <property type="entry name" value="MCM"/>
</dbReference>
<dbReference type="Pfam" id="PF00493">
    <property type="entry name" value="MCM"/>
    <property type="match status" value="1"/>
</dbReference>
<dbReference type="GO" id="GO:0017116">
    <property type="term" value="F:single-stranded DNA helicase activity"/>
    <property type="evidence" value="ECO:0007669"/>
    <property type="project" value="TreeGrafter"/>
</dbReference>
<sequence>MEQQTISIAKAGITTVLNTRASVLAAANPIFGRYDDLKSAAENIDLMTTILSRFDLIFIVRDIRDEERDRGIARHVLGVHMNANAPAGIRVTQGAEGDIDMPTIKKFVSYCRQRCAPRLSVEAGQTLASEYVGIRDTVRRRTLESEDGNSPTVPITVRQLEALVRISESLAKMRLRAEVTQEDVREAIRLFQASTGVALAADYNGDPTRTMGFERPEQVARAEEFLKRRIPLGSTTKTSRIQEEGTGQGYSHPALVRAISLLIRRGELMERDRGRVLKRIR</sequence>
<dbReference type="PRINTS" id="PR01657">
    <property type="entry name" value="MCMFAMILY"/>
</dbReference>
<dbReference type="SMART" id="SM00350">
    <property type="entry name" value="MCM"/>
    <property type="match status" value="1"/>
</dbReference>
<dbReference type="OrthoDB" id="10036721at2759"/>
<dbReference type="Proteomes" id="UP000019335">
    <property type="component" value="Chromosome 13"/>
</dbReference>
<keyword evidence="3 4" id="KW-0238">DNA-binding</keyword>
<dbReference type="Pfam" id="PF17855">
    <property type="entry name" value="MCM_lid"/>
    <property type="match status" value="1"/>
</dbReference>
<dbReference type="Pfam" id="PF21933">
    <property type="entry name" value="MCM5_C"/>
    <property type="match status" value="1"/>
</dbReference>
<evidence type="ECO:0000259" key="5">
    <source>
        <dbReference type="PROSITE" id="PS50051"/>
    </source>
</evidence>
<accession>W7TM04</accession>
<dbReference type="Gene3D" id="3.40.50.300">
    <property type="entry name" value="P-loop containing nucleotide triphosphate hydrolases"/>
    <property type="match status" value="1"/>
</dbReference>
<dbReference type="InterPro" id="IPR041562">
    <property type="entry name" value="MCM_lid"/>
</dbReference>
<reference evidence="6 7" key="1">
    <citation type="journal article" date="2014" name="Mol. Plant">
        <title>Chromosome Scale Genome Assembly and Transcriptome Profiling of Nannochloropsis gaditana in Nitrogen Depletion.</title>
        <authorList>
            <person name="Corteggiani Carpinelli E."/>
            <person name="Telatin A."/>
            <person name="Vitulo N."/>
            <person name="Forcato C."/>
            <person name="D'Angelo M."/>
            <person name="Schiavon R."/>
            <person name="Vezzi A."/>
            <person name="Giacometti G.M."/>
            <person name="Morosinotto T."/>
            <person name="Valle G."/>
        </authorList>
    </citation>
    <scope>NUCLEOTIDE SEQUENCE [LARGE SCALE GENOMIC DNA]</scope>
    <source>
        <strain evidence="6 7">B-31</strain>
    </source>
</reference>
<gene>
    <name evidence="6" type="ORF">Naga_100175g9</name>
</gene>
<dbReference type="GO" id="GO:0005524">
    <property type="term" value="F:ATP binding"/>
    <property type="evidence" value="ECO:0007669"/>
    <property type="project" value="UniProtKB-KW"/>
</dbReference>
<keyword evidence="1 4" id="KW-0547">Nucleotide-binding</keyword>
<protein>
    <submittedName>
        <fullName evidence="6">Dna replication licensing factor mcm5</fullName>
    </submittedName>
</protein>